<evidence type="ECO:0000256" key="2">
    <source>
        <dbReference type="ARBA" id="ARBA00012438"/>
    </source>
</evidence>
<evidence type="ECO:0000256" key="4">
    <source>
        <dbReference type="PROSITE-ProRule" id="PRU00110"/>
    </source>
</evidence>
<dbReference type="Proteomes" id="UP000319478">
    <property type="component" value="Unassembled WGS sequence"/>
</dbReference>
<dbReference type="InterPro" id="IPR005467">
    <property type="entry name" value="His_kinase_dom"/>
</dbReference>
<dbReference type="SUPFAM" id="SSF55874">
    <property type="entry name" value="ATPase domain of HSP90 chaperone/DNA topoisomerase II/histidine kinase"/>
    <property type="match status" value="1"/>
</dbReference>
<gene>
    <name evidence="10" type="ORF">GHA01_04420</name>
</gene>
<evidence type="ECO:0000256" key="5">
    <source>
        <dbReference type="PROSITE-ProRule" id="PRU00169"/>
    </source>
</evidence>
<dbReference type="PANTHER" id="PTHR43395">
    <property type="entry name" value="SENSOR HISTIDINE KINASE CHEA"/>
    <property type="match status" value="1"/>
</dbReference>
<dbReference type="Pfam" id="PF00072">
    <property type="entry name" value="Response_reg"/>
    <property type="match status" value="1"/>
</dbReference>
<accession>A0ABQ0SBK2</accession>
<keyword evidence="5" id="KW-0597">Phosphoprotein</keyword>
<dbReference type="Pfam" id="PF02518">
    <property type="entry name" value="HATPase_c"/>
    <property type="match status" value="1"/>
</dbReference>
<dbReference type="InterPro" id="IPR008207">
    <property type="entry name" value="Sig_transdc_His_kin_Hpt_dom"/>
</dbReference>
<evidence type="ECO:0000259" key="8">
    <source>
        <dbReference type="PROSITE" id="PS50110"/>
    </source>
</evidence>
<dbReference type="InterPro" id="IPR004358">
    <property type="entry name" value="Sig_transdc_His_kin-like_C"/>
</dbReference>
<dbReference type="Gene3D" id="3.30.565.10">
    <property type="entry name" value="Histidine kinase-like ATPase, C-terminal domain"/>
    <property type="match status" value="1"/>
</dbReference>
<dbReference type="SMART" id="SM00448">
    <property type="entry name" value="REC"/>
    <property type="match status" value="1"/>
</dbReference>
<dbReference type="InterPro" id="IPR051315">
    <property type="entry name" value="Bact_Chemotaxis_CheA"/>
</dbReference>
<dbReference type="PRINTS" id="PR00344">
    <property type="entry name" value="BCTRLSENSOR"/>
</dbReference>
<dbReference type="InterPro" id="IPR001789">
    <property type="entry name" value="Sig_transdc_resp-reg_receiver"/>
</dbReference>
<feature type="domain" description="Response regulatory" evidence="8">
    <location>
        <begin position="601"/>
        <end position="719"/>
    </location>
</feature>
<dbReference type="RefSeq" id="WP_003620915.1">
    <property type="nucleotide sequence ID" value="NZ_BJNN01000034.1"/>
</dbReference>
<feature type="modified residue" description="Phosphohistidine" evidence="4">
    <location>
        <position position="45"/>
    </location>
</feature>
<dbReference type="InterPro" id="IPR036061">
    <property type="entry name" value="CheW-like_dom_sf"/>
</dbReference>
<evidence type="ECO:0000259" key="9">
    <source>
        <dbReference type="PROSITE" id="PS50894"/>
    </source>
</evidence>
<feature type="compositionally biased region" description="Low complexity" evidence="6">
    <location>
        <begin position="116"/>
        <end position="125"/>
    </location>
</feature>
<dbReference type="PROSITE" id="PS50109">
    <property type="entry name" value="HIS_KIN"/>
    <property type="match status" value="1"/>
</dbReference>
<dbReference type="Gene3D" id="3.40.50.2300">
    <property type="match status" value="1"/>
</dbReference>
<comment type="catalytic activity">
    <reaction evidence="1">
        <text>ATP + protein L-histidine = ADP + protein N-phospho-L-histidine.</text>
        <dbReference type="EC" id="2.7.13.3"/>
    </reaction>
</comment>
<feature type="region of interest" description="Disordered" evidence="6">
    <location>
        <begin position="102"/>
        <end position="136"/>
    </location>
</feature>
<dbReference type="InterPro" id="IPR036641">
    <property type="entry name" value="HPT_dom_sf"/>
</dbReference>
<feature type="modified residue" description="4-aspartylphosphate" evidence="5">
    <location>
        <position position="652"/>
    </location>
</feature>
<evidence type="ECO:0000313" key="11">
    <source>
        <dbReference type="Proteomes" id="UP000319478"/>
    </source>
</evidence>
<dbReference type="SUPFAM" id="SSF52172">
    <property type="entry name" value="CheY-like"/>
    <property type="match status" value="1"/>
</dbReference>
<dbReference type="PROSITE" id="PS50110">
    <property type="entry name" value="RESPONSE_REGULATORY"/>
    <property type="match status" value="1"/>
</dbReference>
<dbReference type="Gene3D" id="1.20.120.160">
    <property type="entry name" value="HPT domain"/>
    <property type="match status" value="1"/>
</dbReference>
<dbReference type="EMBL" id="BJNN01000034">
    <property type="protein sequence ID" value="GEC62593.1"/>
    <property type="molecule type" value="Genomic_DNA"/>
</dbReference>
<proteinExistence type="predicted"/>
<keyword evidence="3" id="KW-0902">Two-component regulatory system</keyword>
<evidence type="ECO:0000256" key="3">
    <source>
        <dbReference type="ARBA" id="ARBA00023012"/>
    </source>
</evidence>
<evidence type="ECO:0000259" key="7">
    <source>
        <dbReference type="PROSITE" id="PS50109"/>
    </source>
</evidence>
<dbReference type="SUPFAM" id="SSF50341">
    <property type="entry name" value="CheW-like"/>
    <property type="match status" value="1"/>
</dbReference>
<dbReference type="PANTHER" id="PTHR43395:SF1">
    <property type="entry name" value="CHEMOTAXIS PROTEIN CHEA"/>
    <property type="match status" value="1"/>
</dbReference>
<organism evidence="10 11">
    <name type="scientific">Novacetimonas hansenii</name>
    <name type="common">Komagataeibacter hansenii</name>
    <dbReference type="NCBI Taxonomy" id="436"/>
    <lineage>
        <taxon>Bacteria</taxon>
        <taxon>Pseudomonadati</taxon>
        <taxon>Pseudomonadota</taxon>
        <taxon>Alphaproteobacteria</taxon>
        <taxon>Acetobacterales</taxon>
        <taxon>Acetobacteraceae</taxon>
        <taxon>Novacetimonas</taxon>
    </lineage>
</organism>
<dbReference type="SUPFAM" id="SSF47226">
    <property type="entry name" value="Histidine-containing phosphotransfer domain, HPT domain"/>
    <property type="match status" value="1"/>
</dbReference>
<evidence type="ECO:0000313" key="10">
    <source>
        <dbReference type="EMBL" id="GEC62593.1"/>
    </source>
</evidence>
<protein>
    <recommendedName>
        <fullName evidence="2">histidine kinase</fullName>
        <ecNumber evidence="2">2.7.13.3</ecNumber>
    </recommendedName>
</protein>
<dbReference type="PROSITE" id="PS50894">
    <property type="entry name" value="HPT"/>
    <property type="match status" value="1"/>
</dbReference>
<dbReference type="InterPro" id="IPR036890">
    <property type="entry name" value="HATPase_C_sf"/>
</dbReference>
<dbReference type="EC" id="2.7.13.3" evidence="2"/>
<dbReference type="InterPro" id="IPR011006">
    <property type="entry name" value="CheY-like_superfamily"/>
</dbReference>
<reference evidence="10 11" key="1">
    <citation type="submission" date="2019-06" db="EMBL/GenBank/DDBJ databases">
        <title>Whole genome shotgun sequence of Komagataeibacter hansenii NBRC 14820.</title>
        <authorList>
            <person name="Hosoyama A."/>
            <person name="Uohara A."/>
            <person name="Ohji S."/>
            <person name="Ichikawa N."/>
        </authorList>
    </citation>
    <scope>NUCLEOTIDE SEQUENCE [LARGE SCALE GENOMIC DNA]</scope>
    <source>
        <strain evidence="10 11">NBRC 14820</strain>
    </source>
</reference>
<dbReference type="SMART" id="SM00387">
    <property type="entry name" value="HATPase_c"/>
    <property type="match status" value="1"/>
</dbReference>
<keyword evidence="11" id="KW-1185">Reference proteome</keyword>
<dbReference type="InterPro" id="IPR003594">
    <property type="entry name" value="HATPase_dom"/>
</dbReference>
<name>A0ABQ0SBK2_NOVHA</name>
<dbReference type="CDD" id="cd00088">
    <property type="entry name" value="HPT"/>
    <property type="match status" value="1"/>
</dbReference>
<feature type="compositionally biased region" description="Pro residues" evidence="6">
    <location>
        <begin position="102"/>
        <end position="111"/>
    </location>
</feature>
<sequence>MVDLRQELLAVFDAEYRDHLRVIRGLLNTGCDTVPALAEIFRRMHSLKGAARAVEIPAVEDVAHAVENRLSMLMERGGTLDDADIAAIARALDDIDGIMETPPPSQPPMPDPYGMADGEGPAATGAPPPGEGGGDAYVQVPVSRLDALSGAVHDLMGVAERHDRLWERFSDLLRDMRALAHAPQRVHADPVALFSRMTRRLMAIGREHELMTGQADRALLRLGEDVHAISLVPAGTVFGSLAAMARRIAREHGGPQAQVEVRLRGMEVQAERRVMQALRDPVLHLLRNAIVHGHESRAQRLKAGKPEQQTITLTVTLTGVRLQVRVSDDGCGPDLKAIAARAVRQGMIHVDAPLDARQLLARVFEPGFSTRAHVDHLAGRGVGLSIVAEAARALHGTVAMEQAQPSGTVVTLTVPVSQRQRTVLLVENGEQMIGLPGRVIRHLLRVMRDDIRMVDGCPFAVLPRSGMTGVPPGGDGAPPDDEALVPIVPLSAFVGDDAGTGYLPVRSGAVTVAVMEVDGVSCGFAVERMVEVRTLLISDASAVGLDSELVPGIAWPREDRPVFVISPDRLFERWRARGGRGMHVAPAPPPQATPEARRAPLVMVVDDSITTRTLQKTILQAHGFDVMLAVDGEEALMLLLQSSRRVDVVVTDVEMPRMDGFALLAAIHADPRLATIPVVLMTSRDNDEEIRRGLEGGARAYITKQKFDQGELLETIRGLL</sequence>
<dbReference type="Pfam" id="PF01627">
    <property type="entry name" value="Hpt"/>
    <property type="match status" value="1"/>
</dbReference>
<feature type="domain" description="Histidine kinase" evidence="7">
    <location>
        <begin position="278"/>
        <end position="418"/>
    </location>
</feature>
<comment type="caution">
    <text evidence="10">The sequence shown here is derived from an EMBL/GenBank/DDBJ whole genome shotgun (WGS) entry which is preliminary data.</text>
</comment>
<evidence type="ECO:0000256" key="1">
    <source>
        <dbReference type="ARBA" id="ARBA00000085"/>
    </source>
</evidence>
<feature type="domain" description="HPt" evidence="9">
    <location>
        <begin position="1"/>
        <end position="102"/>
    </location>
</feature>
<evidence type="ECO:0000256" key="6">
    <source>
        <dbReference type="SAM" id="MobiDB-lite"/>
    </source>
</evidence>